<name>A0A511XJ11_9PROT</name>
<dbReference type="SUPFAM" id="SSF69279">
    <property type="entry name" value="Phage tail proteins"/>
    <property type="match status" value="1"/>
</dbReference>
<dbReference type="OrthoDB" id="7280432at2"/>
<proteinExistence type="predicted"/>
<protein>
    <recommendedName>
        <fullName evidence="3">Tail protein</fullName>
    </recommendedName>
</protein>
<organism evidence="1 2">
    <name type="scientific">Acetobacter oeni</name>
    <dbReference type="NCBI Taxonomy" id="304077"/>
    <lineage>
        <taxon>Bacteria</taxon>
        <taxon>Pseudomonadati</taxon>
        <taxon>Pseudomonadota</taxon>
        <taxon>Alphaproteobacteria</taxon>
        <taxon>Acetobacterales</taxon>
        <taxon>Acetobacteraceae</taxon>
        <taxon>Acetobacter</taxon>
    </lineage>
</organism>
<gene>
    <name evidence="1" type="ORF">AOE01nite_11530</name>
</gene>
<keyword evidence="2" id="KW-1185">Reference proteome</keyword>
<evidence type="ECO:0000313" key="1">
    <source>
        <dbReference type="EMBL" id="GEN62929.1"/>
    </source>
</evidence>
<dbReference type="AlphaFoldDB" id="A0A511XJ11"/>
<accession>A0A511XJ11</accession>
<dbReference type="Proteomes" id="UP000321746">
    <property type="component" value="Unassembled WGS sequence"/>
</dbReference>
<dbReference type="RefSeq" id="WP_146887015.1">
    <property type="nucleotide sequence ID" value="NZ_BJYG01000012.1"/>
</dbReference>
<sequence length="331" mass="36158">MAESGVFSVVIPVDESISPWFDPVDGSSEEIEIDIYGGFISASVPEGSAPVTKIFSGLVDYVEYRPDTGVVIASGRDWASRLIEYELSGSSFLNMTASEALTTLASEVGLQADIDATDGLVGQFYQYEHKAHGLSGMHQFQTGWDFCVGMQHEYGYDLWVDDKTLHFRVPDTSDSIMTLDWAAAATASSSPVGPVSNMILVRRFTNTGDASVTVSAWDARQRAVHSATYPVSSSGSSSRYNFTAPVGTTQDQCLTLAQLRFNDLIAHERMIRMNVHPQLDILPRQRIRLQGTGTTFDSVIYTVDDVTLSYNSKSVSKSITLRMRNATGDGT</sequence>
<dbReference type="EMBL" id="BJYG01000012">
    <property type="protein sequence ID" value="GEN62929.1"/>
    <property type="molecule type" value="Genomic_DNA"/>
</dbReference>
<evidence type="ECO:0000313" key="2">
    <source>
        <dbReference type="Proteomes" id="UP000321746"/>
    </source>
</evidence>
<reference evidence="1 2" key="1">
    <citation type="submission" date="2019-07" db="EMBL/GenBank/DDBJ databases">
        <title>Whole genome shotgun sequence of Acetobacter oeni NBRC 105207.</title>
        <authorList>
            <person name="Hosoyama A."/>
            <person name="Uohara A."/>
            <person name="Ohji S."/>
            <person name="Ichikawa N."/>
        </authorList>
    </citation>
    <scope>NUCLEOTIDE SEQUENCE [LARGE SCALE GENOMIC DNA]</scope>
    <source>
        <strain evidence="1 2">NBRC 105207</strain>
    </source>
</reference>
<comment type="caution">
    <text evidence="1">The sequence shown here is derived from an EMBL/GenBank/DDBJ whole genome shotgun (WGS) entry which is preliminary data.</text>
</comment>
<evidence type="ECO:0008006" key="3">
    <source>
        <dbReference type="Google" id="ProtNLM"/>
    </source>
</evidence>